<dbReference type="Gramene" id="Kaladp0050s0261.1.v1.1">
    <property type="protein sequence ID" value="Kaladp0050s0261.1.v1.1"/>
    <property type="gene ID" value="Kaladp0050s0261.v1.1"/>
</dbReference>
<dbReference type="Proteomes" id="UP000594263">
    <property type="component" value="Unplaced"/>
</dbReference>
<dbReference type="AlphaFoldDB" id="A0A7N0U324"/>
<dbReference type="EnsemblPlants" id="Kaladp0050s0261.2.v1.1">
    <property type="protein sequence ID" value="Kaladp0050s0261.2.v1.1"/>
    <property type="gene ID" value="Kaladp0050s0261.v1.1"/>
</dbReference>
<dbReference type="InterPro" id="IPR001810">
    <property type="entry name" value="F-box_dom"/>
</dbReference>
<sequence>MARTGKRTQMAEPPDRISNLPDNVIENILDRLPLVYTVATSILSRKWRHHWTRVSNLLLDENFTADVRELGELRNEEYTQEMMESDYMDAVNTFLLFHSGPIRNFVLHLPFNVEGPLMQAYVDKWIRVLSQKGVRELTLDARARTFMVFNLPSYVFDYLELRRLELRFCQFKLPYNFGGFQNLTSLQLLRVRIYEDGLTNLIANCPLLENLSIERYFGSLSLNAPKLKTLRARSCGFKDFALRNVSDVVTISLRHTWTKKSTTRPFRCDILKFFGSFPKLENVTLGEQNINVLAGYDVPKTLPTPLECLTSLTLLDLHLDAPKHISCALCILRSSPYLQTTNFKFLIQNSVASVEEEANVVAFLEDQFSEADSLTSLLTVKVKGLMGTRPQIMFLKFILTSSPALKMVYENAEANISKDAELTMMCELVECSRASNKAEMSYSRNQGITAVSYSKGHFDSSIFNF</sequence>
<name>A0A7N0U324_KALFE</name>
<dbReference type="InterPro" id="IPR032675">
    <property type="entry name" value="LRR_dom_sf"/>
</dbReference>
<reference evidence="2" key="1">
    <citation type="submission" date="2021-01" db="UniProtKB">
        <authorList>
            <consortium name="EnsemblPlants"/>
        </authorList>
    </citation>
    <scope>IDENTIFICATION</scope>
</reference>
<evidence type="ECO:0000313" key="2">
    <source>
        <dbReference type="EnsemblPlants" id="Kaladp0050s0261.2.v1.1"/>
    </source>
</evidence>
<dbReference type="Pfam" id="PF24758">
    <property type="entry name" value="LRR_At5g56370"/>
    <property type="match status" value="1"/>
</dbReference>
<dbReference type="EnsemblPlants" id="Kaladp0050s0261.1.v1.1">
    <property type="protein sequence ID" value="Kaladp0050s0261.1.v1.1"/>
    <property type="gene ID" value="Kaladp0050s0261.v1.1"/>
</dbReference>
<dbReference type="SUPFAM" id="SSF81383">
    <property type="entry name" value="F-box domain"/>
    <property type="match status" value="1"/>
</dbReference>
<dbReference type="SUPFAM" id="SSF52047">
    <property type="entry name" value="RNI-like"/>
    <property type="match status" value="1"/>
</dbReference>
<dbReference type="PANTHER" id="PTHR31639:SF312">
    <property type="entry name" value="CYCLIN-LIKE F-BOX"/>
    <property type="match status" value="1"/>
</dbReference>
<proteinExistence type="predicted"/>
<dbReference type="PANTHER" id="PTHR31639">
    <property type="entry name" value="F-BOX PROTEIN-LIKE"/>
    <property type="match status" value="1"/>
</dbReference>
<dbReference type="InterPro" id="IPR036047">
    <property type="entry name" value="F-box-like_dom_sf"/>
</dbReference>
<evidence type="ECO:0000313" key="3">
    <source>
        <dbReference type="Proteomes" id="UP000594263"/>
    </source>
</evidence>
<dbReference type="OMA" id="THSCTEN"/>
<organism evidence="2 3">
    <name type="scientific">Kalanchoe fedtschenkoi</name>
    <name type="common">Lavender scallops</name>
    <name type="synonym">South American air plant</name>
    <dbReference type="NCBI Taxonomy" id="63787"/>
    <lineage>
        <taxon>Eukaryota</taxon>
        <taxon>Viridiplantae</taxon>
        <taxon>Streptophyta</taxon>
        <taxon>Embryophyta</taxon>
        <taxon>Tracheophyta</taxon>
        <taxon>Spermatophyta</taxon>
        <taxon>Magnoliopsida</taxon>
        <taxon>eudicotyledons</taxon>
        <taxon>Gunneridae</taxon>
        <taxon>Pentapetalae</taxon>
        <taxon>Saxifragales</taxon>
        <taxon>Crassulaceae</taxon>
        <taxon>Kalanchoe</taxon>
    </lineage>
</organism>
<dbReference type="Gramene" id="Kaladp0050s0261.2.v1.1">
    <property type="protein sequence ID" value="Kaladp0050s0261.2.v1.1"/>
    <property type="gene ID" value="Kaladp0050s0261.v1.1"/>
</dbReference>
<dbReference type="PROSITE" id="PS50181">
    <property type="entry name" value="FBOX"/>
    <property type="match status" value="1"/>
</dbReference>
<dbReference type="InterPro" id="IPR055411">
    <property type="entry name" value="LRR_FXL15/At3g58940/PEG3-like"/>
</dbReference>
<accession>A0A7N0U324</accession>
<dbReference type="Pfam" id="PF00646">
    <property type="entry name" value="F-box"/>
    <property type="match status" value="1"/>
</dbReference>
<dbReference type="Gene3D" id="3.80.10.10">
    <property type="entry name" value="Ribonuclease Inhibitor"/>
    <property type="match status" value="1"/>
</dbReference>
<evidence type="ECO:0000259" key="1">
    <source>
        <dbReference type="PROSITE" id="PS50181"/>
    </source>
</evidence>
<keyword evidence="3" id="KW-1185">Reference proteome</keyword>
<protein>
    <recommendedName>
        <fullName evidence="1">F-box domain-containing protein</fullName>
    </recommendedName>
</protein>
<feature type="domain" description="F-box" evidence="1">
    <location>
        <begin position="14"/>
        <end position="66"/>
    </location>
</feature>